<proteinExistence type="inferred from homology"/>
<dbReference type="InterPro" id="IPR048332">
    <property type="entry name" value="GD_AH_C"/>
</dbReference>
<feature type="domain" description="D-galactarate/Altronate dehydratase second" evidence="3">
    <location>
        <begin position="5"/>
        <end position="130"/>
    </location>
</feature>
<dbReference type="GO" id="GO:0016787">
    <property type="term" value="F:hydrolase activity"/>
    <property type="evidence" value="ECO:0007669"/>
    <property type="project" value="UniProtKB-KW"/>
</dbReference>
<comment type="similarity">
    <text evidence="1">Belongs to the UxaA family.</text>
</comment>
<dbReference type="RefSeq" id="WP_281835345.1">
    <property type="nucleotide sequence ID" value="NZ_BSDY01000007.1"/>
</dbReference>
<dbReference type="Pfam" id="PF04295">
    <property type="entry name" value="GD_AH_second"/>
    <property type="match status" value="1"/>
</dbReference>
<accession>A0A9W6GM15</accession>
<reference evidence="5" key="1">
    <citation type="submission" date="2022-12" db="EMBL/GenBank/DDBJ databases">
        <title>Reference genome sequencing for broad-spectrum identification of bacterial and archaeal isolates by mass spectrometry.</title>
        <authorList>
            <person name="Sekiguchi Y."/>
            <person name="Tourlousse D.M."/>
        </authorList>
    </citation>
    <scope>NUCLEOTIDE SEQUENCE</scope>
    <source>
        <strain evidence="5">10succ1</strain>
    </source>
</reference>
<feature type="domain" description="D-galactarate/Altronate dehydratase C-terminal" evidence="4">
    <location>
        <begin position="140"/>
        <end position="377"/>
    </location>
</feature>
<comment type="caution">
    <text evidence="5">The sequence shown here is derived from an EMBL/GenBank/DDBJ whole genome shotgun (WGS) entry which is preliminary data.</text>
</comment>
<dbReference type="PANTHER" id="PTHR30536:SF5">
    <property type="entry name" value="ALTRONATE DEHYDRATASE"/>
    <property type="match status" value="1"/>
</dbReference>
<dbReference type="Proteomes" id="UP001144471">
    <property type="component" value="Unassembled WGS sequence"/>
</dbReference>
<sequence length="391" mass="41733">MKFKGYRRKDGGIGIRNHILIIAVDECCEGIARKISHEVEGSIVLTNHYTCMYAGNEELVNTMIGSAINPNVSGALIISMGCGSIDNEVLAAPIRERGRDVESFVVRDMKGTQNSINTGISLAKSLRKKADACELSEGRIEELIIGIKCGGSDTSSGLASNPSVGRAADILVEGGATAVAGELIELITCEDILRERAVNDEVGEKILKLIKEESDRWHIEGTDVETMSIGNSVGGLTTLEEKSLGALYKTGTAPIQGVLTIDNSGMEKPRDRGFYLSEVTHLCGGAGMHFAALGAHLILWTTGSAGFNNAIVPVIRVSGNESCINEDIDVDATGIMRGEESVDSVAQKILDKVEGVANGEGTVIEGIGYSYCTLYQKDQRLEKLMFKGCSK</sequence>
<keyword evidence="2" id="KW-0456">Lyase</keyword>
<evidence type="ECO:0000313" key="5">
    <source>
        <dbReference type="EMBL" id="GLI56291.1"/>
    </source>
</evidence>
<evidence type="ECO:0000256" key="1">
    <source>
        <dbReference type="ARBA" id="ARBA00010986"/>
    </source>
</evidence>
<dbReference type="InterPro" id="IPR007392">
    <property type="entry name" value="GD_AH_second"/>
</dbReference>
<name>A0A9W6GM15_9FUSO</name>
<keyword evidence="6" id="KW-1185">Reference proteome</keyword>
<dbReference type="GO" id="GO:0016829">
    <property type="term" value="F:lyase activity"/>
    <property type="evidence" value="ECO:0007669"/>
    <property type="project" value="UniProtKB-KW"/>
</dbReference>
<gene>
    <name evidence="5" type="primary">uxaA</name>
    <name evidence="5" type="ORF">PM10SUCC1_18050</name>
</gene>
<evidence type="ECO:0000259" key="4">
    <source>
        <dbReference type="Pfam" id="PF20629"/>
    </source>
</evidence>
<protein>
    <submittedName>
        <fullName evidence="5">Carbohydrate hydrolase</fullName>
    </submittedName>
</protein>
<keyword evidence="5" id="KW-0378">Hydrolase</keyword>
<dbReference type="InterPro" id="IPR052172">
    <property type="entry name" value="UxaA_altronate/galactarate_dh"/>
</dbReference>
<evidence type="ECO:0000256" key="2">
    <source>
        <dbReference type="ARBA" id="ARBA00023239"/>
    </source>
</evidence>
<dbReference type="EMBL" id="BSDY01000007">
    <property type="protein sequence ID" value="GLI56291.1"/>
    <property type="molecule type" value="Genomic_DNA"/>
</dbReference>
<organism evidence="5 6">
    <name type="scientific">Propionigenium maris DSM 9537</name>
    <dbReference type="NCBI Taxonomy" id="1123000"/>
    <lineage>
        <taxon>Bacteria</taxon>
        <taxon>Fusobacteriati</taxon>
        <taxon>Fusobacteriota</taxon>
        <taxon>Fusobacteriia</taxon>
        <taxon>Fusobacteriales</taxon>
        <taxon>Fusobacteriaceae</taxon>
        <taxon>Propionigenium</taxon>
    </lineage>
</organism>
<dbReference type="AlphaFoldDB" id="A0A9W6GM15"/>
<dbReference type="PANTHER" id="PTHR30536">
    <property type="entry name" value="ALTRONATE/GALACTARATE DEHYDRATASE"/>
    <property type="match status" value="1"/>
</dbReference>
<evidence type="ECO:0000259" key="3">
    <source>
        <dbReference type="Pfam" id="PF04295"/>
    </source>
</evidence>
<dbReference type="Pfam" id="PF20629">
    <property type="entry name" value="GD_AH_C"/>
    <property type="match status" value="1"/>
</dbReference>
<dbReference type="GO" id="GO:0019698">
    <property type="term" value="P:D-galacturonate catabolic process"/>
    <property type="evidence" value="ECO:0007669"/>
    <property type="project" value="TreeGrafter"/>
</dbReference>
<evidence type="ECO:0000313" key="6">
    <source>
        <dbReference type="Proteomes" id="UP001144471"/>
    </source>
</evidence>